<evidence type="ECO:0000256" key="4">
    <source>
        <dbReference type="ARBA" id="ARBA00022692"/>
    </source>
</evidence>
<organism evidence="12 13">
    <name type="scientific">Aromia moschata</name>
    <dbReference type="NCBI Taxonomy" id="1265417"/>
    <lineage>
        <taxon>Eukaryota</taxon>
        <taxon>Metazoa</taxon>
        <taxon>Ecdysozoa</taxon>
        <taxon>Arthropoda</taxon>
        <taxon>Hexapoda</taxon>
        <taxon>Insecta</taxon>
        <taxon>Pterygota</taxon>
        <taxon>Neoptera</taxon>
        <taxon>Endopterygota</taxon>
        <taxon>Coleoptera</taxon>
        <taxon>Polyphaga</taxon>
        <taxon>Cucujiformia</taxon>
        <taxon>Chrysomeloidea</taxon>
        <taxon>Cerambycidae</taxon>
        <taxon>Cerambycinae</taxon>
        <taxon>Callichromatini</taxon>
        <taxon>Aromia</taxon>
    </lineage>
</organism>
<dbReference type="InterPro" id="IPR000133">
    <property type="entry name" value="ER_ret_rcpt"/>
</dbReference>
<evidence type="ECO:0000256" key="11">
    <source>
        <dbReference type="SAM" id="Phobius"/>
    </source>
</evidence>
<dbReference type="GO" id="GO:0016192">
    <property type="term" value="P:vesicle-mediated transport"/>
    <property type="evidence" value="ECO:0007669"/>
    <property type="project" value="UniProtKB-KW"/>
</dbReference>
<evidence type="ECO:0000256" key="9">
    <source>
        <dbReference type="ARBA" id="ARBA00023136"/>
    </source>
</evidence>
<evidence type="ECO:0000256" key="6">
    <source>
        <dbReference type="ARBA" id="ARBA00022892"/>
    </source>
</evidence>
<keyword evidence="8 11" id="KW-1133">Transmembrane helix</keyword>
<dbReference type="GO" id="GO:0015031">
    <property type="term" value="P:protein transport"/>
    <property type="evidence" value="ECO:0007669"/>
    <property type="project" value="UniProtKB-KW"/>
</dbReference>
<comment type="similarity">
    <text evidence="2">Belongs to the ERD2 family.</text>
</comment>
<feature type="transmembrane region" description="Helical" evidence="11">
    <location>
        <begin position="64"/>
        <end position="83"/>
    </location>
</feature>
<sequence length="253" mass="29298">MYIVRIIGDFCHLAALFLLLAKIFNTKSCRGLSGKTQLLFSIIFIARYADLWLEFTFISLYNTIMKLIFMKAALVSTFLIMVVYRKTYEKNNDTYVTELLLVPCFTLALIAGDRRDPVEIMWIFSIFLEAVAIIPQLYMIISTRKIEKIVVLYLVLLALYRTLYVVKWIHRYFAEGYYDHISFVGGTVQVLTYVAAIPVFRCLGVTVTEEGEKTYLRKNIFFISSNEPLDATNLIRDNDVEKSEKVENEIPKV</sequence>
<gene>
    <name evidence="12" type="ORF">NQ318_002122</name>
</gene>
<evidence type="ECO:0000256" key="8">
    <source>
        <dbReference type="ARBA" id="ARBA00022989"/>
    </source>
</evidence>
<keyword evidence="4 11" id="KW-0812">Transmembrane</keyword>
<feature type="transmembrane region" description="Helical" evidence="11">
    <location>
        <begin position="118"/>
        <end position="138"/>
    </location>
</feature>
<evidence type="ECO:0000256" key="7">
    <source>
        <dbReference type="ARBA" id="ARBA00022927"/>
    </source>
</evidence>
<evidence type="ECO:0000256" key="3">
    <source>
        <dbReference type="ARBA" id="ARBA00022448"/>
    </source>
</evidence>
<dbReference type="PANTHER" id="PTHR10585">
    <property type="entry name" value="ER LUMEN PROTEIN RETAINING RECEPTOR"/>
    <property type="match status" value="1"/>
</dbReference>
<keyword evidence="5" id="KW-0256">Endoplasmic reticulum</keyword>
<keyword evidence="6" id="KW-0931">ER-Golgi transport</keyword>
<keyword evidence="3" id="KW-0813">Transport</keyword>
<keyword evidence="13" id="KW-1185">Reference proteome</keyword>
<feature type="transmembrane region" description="Helical" evidence="11">
    <location>
        <begin position="150"/>
        <end position="170"/>
    </location>
</feature>
<evidence type="ECO:0000256" key="5">
    <source>
        <dbReference type="ARBA" id="ARBA00022824"/>
    </source>
</evidence>
<protein>
    <recommendedName>
        <fullName evidence="14">ER lumen protein-retaining receptor</fullName>
    </recommendedName>
</protein>
<dbReference type="Proteomes" id="UP001162162">
    <property type="component" value="Unassembled WGS sequence"/>
</dbReference>
<dbReference type="GO" id="GO:0006621">
    <property type="term" value="P:protein retention in ER lumen"/>
    <property type="evidence" value="ECO:0007669"/>
    <property type="project" value="InterPro"/>
</dbReference>
<comment type="caution">
    <text evidence="12">The sequence shown here is derived from an EMBL/GenBank/DDBJ whole genome shotgun (WGS) entry which is preliminary data.</text>
</comment>
<evidence type="ECO:0000256" key="10">
    <source>
        <dbReference type="ARBA" id="ARBA00023170"/>
    </source>
</evidence>
<accession>A0AAV8Y0U1</accession>
<dbReference type="GO" id="GO:0046923">
    <property type="term" value="F:ER retention sequence binding"/>
    <property type="evidence" value="ECO:0007669"/>
    <property type="project" value="InterPro"/>
</dbReference>
<evidence type="ECO:0000313" key="13">
    <source>
        <dbReference type="Proteomes" id="UP001162162"/>
    </source>
</evidence>
<feature type="transmembrane region" description="Helical" evidence="11">
    <location>
        <begin position="6"/>
        <end position="25"/>
    </location>
</feature>
<dbReference type="EMBL" id="JAPWTK010000253">
    <property type="protein sequence ID" value="KAJ8944426.1"/>
    <property type="molecule type" value="Genomic_DNA"/>
</dbReference>
<feature type="transmembrane region" description="Helical" evidence="11">
    <location>
        <begin position="190"/>
        <end position="208"/>
    </location>
</feature>
<dbReference type="Pfam" id="PF00810">
    <property type="entry name" value="ER_lumen_recept"/>
    <property type="match status" value="1"/>
</dbReference>
<keyword evidence="10" id="KW-0675">Receptor</keyword>
<dbReference type="GO" id="GO:0005789">
    <property type="term" value="C:endoplasmic reticulum membrane"/>
    <property type="evidence" value="ECO:0007669"/>
    <property type="project" value="UniProtKB-SubCell"/>
</dbReference>
<keyword evidence="9 11" id="KW-0472">Membrane</keyword>
<feature type="transmembrane region" description="Helical" evidence="11">
    <location>
        <begin position="37"/>
        <end position="58"/>
    </location>
</feature>
<dbReference type="AlphaFoldDB" id="A0AAV8Y0U1"/>
<evidence type="ECO:0000256" key="1">
    <source>
        <dbReference type="ARBA" id="ARBA00004477"/>
    </source>
</evidence>
<dbReference type="PROSITE" id="PS00951">
    <property type="entry name" value="ER_LUMEN_RECEPTOR_1"/>
    <property type="match status" value="1"/>
</dbReference>
<reference evidence="12" key="1">
    <citation type="journal article" date="2023" name="Insect Mol. Biol.">
        <title>Genome sequencing provides insights into the evolution of gene families encoding plant cell wall-degrading enzymes in longhorned beetles.</title>
        <authorList>
            <person name="Shin N.R."/>
            <person name="Okamura Y."/>
            <person name="Kirsch R."/>
            <person name="Pauchet Y."/>
        </authorList>
    </citation>
    <scope>NUCLEOTIDE SEQUENCE</scope>
    <source>
        <strain evidence="12">AMC_N1</strain>
    </source>
</reference>
<name>A0AAV8Y0U1_9CUCU</name>
<evidence type="ECO:0000256" key="2">
    <source>
        <dbReference type="ARBA" id="ARBA00010120"/>
    </source>
</evidence>
<keyword evidence="7" id="KW-0653">Protein transport</keyword>
<evidence type="ECO:0000313" key="12">
    <source>
        <dbReference type="EMBL" id="KAJ8944426.1"/>
    </source>
</evidence>
<dbReference type="PRINTS" id="PR00660">
    <property type="entry name" value="ERLUMENR"/>
</dbReference>
<proteinExistence type="inferred from homology"/>
<evidence type="ECO:0008006" key="14">
    <source>
        <dbReference type="Google" id="ProtNLM"/>
    </source>
</evidence>
<comment type="subcellular location">
    <subcellularLocation>
        <location evidence="1">Endoplasmic reticulum membrane</location>
        <topology evidence="1">Multi-pass membrane protein</topology>
    </subcellularLocation>
</comment>